<comment type="caution">
    <text evidence="2">The sequence shown here is derived from an EMBL/GenBank/DDBJ whole genome shotgun (WGS) entry which is preliminary data.</text>
</comment>
<proteinExistence type="predicted"/>
<dbReference type="SUPFAM" id="SSF48403">
    <property type="entry name" value="Ankyrin repeat"/>
    <property type="match status" value="1"/>
</dbReference>
<dbReference type="PROSITE" id="PS50088">
    <property type="entry name" value="ANK_REPEAT"/>
    <property type="match status" value="1"/>
</dbReference>
<dbReference type="InterPro" id="IPR002110">
    <property type="entry name" value="Ankyrin_rpt"/>
</dbReference>
<protein>
    <submittedName>
        <fullName evidence="2">Uncharacterized protein</fullName>
    </submittedName>
</protein>
<gene>
    <name evidence="2" type="ORF">EDB81DRAFT_885175</name>
</gene>
<keyword evidence="3" id="KW-1185">Reference proteome</keyword>
<reference evidence="2" key="1">
    <citation type="journal article" date="2021" name="Nat. Commun.">
        <title>Genetic determinants of endophytism in the Arabidopsis root mycobiome.</title>
        <authorList>
            <person name="Mesny F."/>
            <person name="Miyauchi S."/>
            <person name="Thiergart T."/>
            <person name="Pickel B."/>
            <person name="Atanasova L."/>
            <person name="Karlsson M."/>
            <person name="Huettel B."/>
            <person name="Barry K.W."/>
            <person name="Haridas S."/>
            <person name="Chen C."/>
            <person name="Bauer D."/>
            <person name="Andreopoulos W."/>
            <person name="Pangilinan J."/>
            <person name="LaButti K."/>
            <person name="Riley R."/>
            <person name="Lipzen A."/>
            <person name="Clum A."/>
            <person name="Drula E."/>
            <person name="Henrissat B."/>
            <person name="Kohler A."/>
            <person name="Grigoriev I.V."/>
            <person name="Martin F.M."/>
            <person name="Hacquard S."/>
        </authorList>
    </citation>
    <scope>NUCLEOTIDE SEQUENCE</scope>
    <source>
        <strain evidence="2">MPI-CAGE-AT-0147</strain>
    </source>
</reference>
<feature type="repeat" description="ANK" evidence="1">
    <location>
        <begin position="50"/>
        <end position="82"/>
    </location>
</feature>
<sequence length="311" mass="35758">MNPLGPCLSLTWLHLQKHYSSSAELTHVLETLLDYLMEFDVQEIDILDTDGATALLEADDFTSPEVIEFLLDWGADPSSRRSLRPVFSASSVLGYLKFGRAQFSLQFTRYEFVIFQLFNEHMHRFTRTMLIMSSNVINKALLVSDFPDQRFALLLRRFHTLTMLSSPGGSVTKTELWPLRRRSYGTHGEWPCTENQATARRACGRIELELYLDIWGPHTLNHSNSPSMERTSIYWSIQVSPLNAEVTTSEMLAKVCYYERILDTQGMPVIRYTHSIGDTHSYRFPVEYTRLEDGTKRRAWLALTPSSSGRL</sequence>
<keyword evidence="1" id="KW-0040">ANK repeat</keyword>
<dbReference type="InterPro" id="IPR036770">
    <property type="entry name" value="Ankyrin_rpt-contain_sf"/>
</dbReference>
<dbReference type="AlphaFoldDB" id="A0A9P9ES46"/>
<dbReference type="EMBL" id="JAGMUV010000010">
    <property type="protein sequence ID" value="KAH7142137.1"/>
    <property type="molecule type" value="Genomic_DNA"/>
</dbReference>
<name>A0A9P9ES46_9HYPO</name>
<evidence type="ECO:0000313" key="2">
    <source>
        <dbReference type="EMBL" id="KAH7142137.1"/>
    </source>
</evidence>
<evidence type="ECO:0000313" key="3">
    <source>
        <dbReference type="Proteomes" id="UP000738349"/>
    </source>
</evidence>
<organism evidence="2 3">
    <name type="scientific">Dactylonectria macrodidyma</name>
    <dbReference type="NCBI Taxonomy" id="307937"/>
    <lineage>
        <taxon>Eukaryota</taxon>
        <taxon>Fungi</taxon>
        <taxon>Dikarya</taxon>
        <taxon>Ascomycota</taxon>
        <taxon>Pezizomycotina</taxon>
        <taxon>Sordariomycetes</taxon>
        <taxon>Hypocreomycetidae</taxon>
        <taxon>Hypocreales</taxon>
        <taxon>Nectriaceae</taxon>
        <taxon>Dactylonectria</taxon>
    </lineage>
</organism>
<dbReference type="Proteomes" id="UP000738349">
    <property type="component" value="Unassembled WGS sequence"/>
</dbReference>
<accession>A0A9P9ES46</accession>
<evidence type="ECO:0000256" key="1">
    <source>
        <dbReference type="PROSITE-ProRule" id="PRU00023"/>
    </source>
</evidence>